<sequence length="97" mass="11036">MTDTVSIGQFTVDNQSVAQNQPRWTWTIGRFRANRHLYSTETMRTDQEEKIKSPCFAFLKIPATAHCTHLQSLTSQYTTQALQKSAILPAQLVLSSY</sequence>
<dbReference type="Proteomes" id="UP000199642">
    <property type="component" value="Unassembled WGS sequence"/>
</dbReference>
<evidence type="ECO:0000313" key="2">
    <source>
        <dbReference type="Proteomes" id="UP000199642"/>
    </source>
</evidence>
<evidence type="ECO:0000313" key="1">
    <source>
        <dbReference type="EMBL" id="SFH09774.1"/>
    </source>
</evidence>
<organism evidence="1 2">
    <name type="scientific">Algoriphagus hitonicola</name>
    <dbReference type="NCBI Taxonomy" id="435880"/>
    <lineage>
        <taxon>Bacteria</taxon>
        <taxon>Pseudomonadati</taxon>
        <taxon>Bacteroidota</taxon>
        <taxon>Cytophagia</taxon>
        <taxon>Cytophagales</taxon>
        <taxon>Cyclobacteriaceae</taxon>
        <taxon>Algoriphagus</taxon>
    </lineage>
</organism>
<dbReference type="STRING" id="435880.SAMN04487988_11710"/>
<keyword evidence="2" id="KW-1185">Reference proteome</keyword>
<accession>A0A1I2X8B3</accession>
<proteinExistence type="predicted"/>
<name>A0A1I2X8B3_9BACT</name>
<gene>
    <name evidence="1" type="ORF">SAMN04487988_11710</name>
</gene>
<dbReference type="AlphaFoldDB" id="A0A1I2X8B3"/>
<reference evidence="2" key="1">
    <citation type="submission" date="2016-10" db="EMBL/GenBank/DDBJ databases">
        <authorList>
            <person name="Varghese N."/>
            <person name="Submissions S."/>
        </authorList>
    </citation>
    <scope>NUCLEOTIDE SEQUENCE [LARGE SCALE GENOMIC DNA]</scope>
    <source>
        <strain evidence="2">DSM 19315</strain>
    </source>
</reference>
<protein>
    <submittedName>
        <fullName evidence="1">Uncharacterized protein</fullName>
    </submittedName>
</protein>
<dbReference type="EMBL" id="FOPC01000017">
    <property type="protein sequence ID" value="SFH09774.1"/>
    <property type="molecule type" value="Genomic_DNA"/>
</dbReference>